<dbReference type="Proteomes" id="UP000484842">
    <property type="component" value="Unassembled WGS sequence"/>
</dbReference>
<organism evidence="2 4">
    <name type="scientific">Deinococcus terrestris</name>
    <dbReference type="NCBI Taxonomy" id="2651870"/>
    <lineage>
        <taxon>Bacteria</taxon>
        <taxon>Thermotogati</taxon>
        <taxon>Deinococcota</taxon>
        <taxon>Deinococci</taxon>
        <taxon>Deinococcales</taxon>
        <taxon>Deinococcaceae</taxon>
        <taxon>Deinococcus</taxon>
    </lineage>
</organism>
<dbReference type="InterPro" id="IPR047655">
    <property type="entry name" value="Transpos_IS630-like"/>
</dbReference>
<dbReference type="NCBIfam" id="NF033545">
    <property type="entry name" value="transpos_IS630"/>
    <property type="match status" value="1"/>
</dbReference>
<dbReference type="EMBL" id="WBSL01000002">
    <property type="protein sequence ID" value="MPY66594.1"/>
    <property type="molecule type" value="Genomic_DNA"/>
</dbReference>
<feature type="domain" description="Tc1-like transposase DDE" evidence="1">
    <location>
        <begin position="148"/>
        <end position="285"/>
    </location>
</feature>
<dbReference type="InterPro" id="IPR038717">
    <property type="entry name" value="Tc1-like_DDE_dom"/>
</dbReference>
<dbReference type="Pfam" id="PF13565">
    <property type="entry name" value="HTH_32"/>
    <property type="match status" value="1"/>
</dbReference>
<proteinExistence type="predicted"/>
<dbReference type="GO" id="GO:0003676">
    <property type="term" value="F:nucleic acid binding"/>
    <property type="evidence" value="ECO:0007669"/>
    <property type="project" value="InterPro"/>
</dbReference>
<gene>
    <name evidence="2" type="ORF">F8S09_06645</name>
    <name evidence="3" type="ORF">F8S09_07775</name>
</gene>
<dbReference type="EMBL" id="WBSL01000002">
    <property type="protein sequence ID" value="MPY66378.1"/>
    <property type="molecule type" value="Genomic_DNA"/>
</dbReference>
<dbReference type="PANTHER" id="PTHR46564:SF1">
    <property type="entry name" value="TRANSPOSASE"/>
    <property type="match status" value="1"/>
</dbReference>
<dbReference type="Gene3D" id="3.30.420.10">
    <property type="entry name" value="Ribonuclease H-like superfamily/Ribonuclease H"/>
    <property type="match status" value="1"/>
</dbReference>
<dbReference type="InterPro" id="IPR036397">
    <property type="entry name" value="RNaseH_sf"/>
</dbReference>
<keyword evidence="4" id="KW-1185">Reference proteome</keyword>
<dbReference type="AlphaFoldDB" id="A0A7X1NVE0"/>
<evidence type="ECO:0000313" key="3">
    <source>
        <dbReference type="EMBL" id="MPY66594.1"/>
    </source>
</evidence>
<name>A0A7X1NVE0_9DEIO</name>
<dbReference type="PANTHER" id="PTHR46564">
    <property type="entry name" value="TRANSPOSASE"/>
    <property type="match status" value="1"/>
</dbReference>
<protein>
    <submittedName>
        <fullName evidence="2">IS630 family transposase</fullName>
    </submittedName>
</protein>
<dbReference type="RefSeq" id="WP_152870410.1">
    <property type="nucleotide sequence ID" value="NZ_WBSL01000002.1"/>
</dbReference>
<dbReference type="InterPro" id="IPR009057">
    <property type="entry name" value="Homeodomain-like_sf"/>
</dbReference>
<evidence type="ECO:0000313" key="4">
    <source>
        <dbReference type="Proteomes" id="UP000484842"/>
    </source>
</evidence>
<reference evidence="2 4" key="1">
    <citation type="submission" date="2019-10" db="EMBL/GenBank/DDBJ databases">
        <title>Deinococcus sp. isolated from soil.</title>
        <authorList>
            <person name="Li Y."/>
            <person name="Wang J."/>
        </authorList>
    </citation>
    <scope>NUCLEOTIDE SEQUENCE [LARGE SCALE GENOMIC DNA]</scope>
    <source>
        <strain evidence="2 4">SDU3-2</strain>
    </source>
</reference>
<evidence type="ECO:0000313" key="2">
    <source>
        <dbReference type="EMBL" id="MPY66378.1"/>
    </source>
</evidence>
<accession>A0A7X1NVE0</accession>
<sequence>MQKRVGARGYSVDLRERIVAAALKDSDHQRVAETFQVWVGTVELYLNKHAAGTLRDVKRPTGRRRTVQSEHEQVLLQLLEEDPDASLEEHARKLEAKTGLKISYRTVDRVFRRHGITYKKTRVASERNEELRQQFLNDLMPYLQTPARLVFLDESGFNTAMTRGYGRAHRTCRVRYAVPRNWGRNQTLICAVQATGPFAPLVVEGAVNGPIFEWYVQEVLCPALTPGQVVVLDNLSAHHRASVRTRIEAQSCSVLFLPPYSPDFNPIEMLFSKIKALVRAGDWRNIPALLQSIWAALDAVTLRDVFGWFTHTFPNIFLCQML</sequence>
<dbReference type="SUPFAM" id="SSF46689">
    <property type="entry name" value="Homeodomain-like"/>
    <property type="match status" value="1"/>
</dbReference>
<comment type="caution">
    <text evidence="2">The sequence shown here is derived from an EMBL/GenBank/DDBJ whole genome shotgun (WGS) entry which is preliminary data.</text>
</comment>
<dbReference type="Pfam" id="PF13358">
    <property type="entry name" value="DDE_3"/>
    <property type="match status" value="1"/>
</dbReference>
<evidence type="ECO:0000259" key="1">
    <source>
        <dbReference type="Pfam" id="PF13358"/>
    </source>
</evidence>